<name>A0A9Q0KLQ7_9MAGN</name>
<keyword evidence="2" id="KW-1185">Reference proteome</keyword>
<accession>A0A9Q0KLQ7</accession>
<dbReference type="SUPFAM" id="SSF52047">
    <property type="entry name" value="RNI-like"/>
    <property type="match status" value="1"/>
</dbReference>
<dbReference type="InterPro" id="IPR032675">
    <property type="entry name" value="LRR_dom_sf"/>
</dbReference>
<comment type="caution">
    <text evidence="1">The sequence shown here is derived from an EMBL/GenBank/DDBJ whole genome shotgun (WGS) entry which is preliminary data.</text>
</comment>
<dbReference type="EMBL" id="JAMYWD010000004">
    <property type="protein sequence ID" value="KAJ4972842.1"/>
    <property type="molecule type" value="Genomic_DNA"/>
</dbReference>
<dbReference type="AlphaFoldDB" id="A0A9Q0KLQ7"/>
<evidence type="ECO:0000313" key="1">
    <source>
        <dbReference type="EMBL" id="KAJ4972842.1"/>
    </source>
</evidence>
<protein>
    <submittedName>
        <fullName evidence="1">Uncharacterized protein</fullName>
    </submittedName>
</protein>
<organism evidence="1 2">
    <name type="scientific">Protea cynaroides</name>
    <dbReference type="NCBI Taxonomy" id="273540"/>
    <lineage>
        <taxon>Eukaryota</taxon>
        <taxon>Viridiplantae</taxon>
        <taxon>Streptophyta</taxon>
        <taxon>Embryophyta</taxon>
        <taxon>Tracheophyta</taxon>
        <taxon>Spermatophyta</taxon>
        <taxon>Magnoliopsida</taxon>
        <taxon>Proteales</taxon>
        <taxon>Proteaceae</taxon>
        <taxon>Protea</taxon>
    </lineage>
</organism>
<proteinExistence type="predicted"/>
<dbReference type="Proteomes" id="UP001141806">
    <property type="component" value="Unassembled WGS sequence"/>
</dbReference>
<reference evidence="1" key="1">
    <citation type="journal article" date="2023" name="Plant J.">
        <title>The genome of the king protea, Protea cynaroides.</title>
        <authorList>
            <person name="Chang J."/>
            <person name="Duong T.A."/>
            <person name="Schoeman C."/>
            <person name="Ma X."/>
            <person name="Roodt D."/>
            <person name="Barker N."/>
            <person name="Li Z."/>
            <person name="Van de Peer Y."/>
            <person name="Mizrachi E."/>
        </authorList>
    </citation>
    <scope>NUCLEOTIDE SEQUENCE</scope>
    <source>
        <tissue evidence="1">Young leaves</tissue>
    </source>
</reference>
<sequence>MSFPQHLTQATYLRKLMVWNCPKLTWKPSPASSHFPFLHIEELILKEDAGSFSKSLIPNNHHIFLPKLKLLRVRKSPYFSLPQGFGKLTSLEILDIRTSSDVEGKQTVAPLSPKSFRHVLERLPSSLEDLETLKLRFTAFVDQFMFYSLYGRTCFGLPQSSRPFGLSEELFMNVRLIETLKCEVLFIKLVLDNSPALGGDEHCAYFFIHNLV</sequence>
<dbReference type="Gene3D" id="3.80.10.10">
    <property type="entry name" value="Ribonuclease Inhibitor"/>
    <property type="match status" value="1"/>
</dbReference>
<evidence type="ECO:0000313" key="2">
    <source>
        <dbReference type="Proteomes" id="UP001141806"/>
    </source>
</evidence>
<dbReference type="OrthoDB" id="2018467at2759"/>
<gene>
    <name evidence="1" type="ORF">NE237_006016</name>
</gene>